<dbReference type="Pfam" id="PF06051">
    <property type="entry name" value="DUF928"/>
    <property type="match status" value="1"/>
</dbReference>
<evidence type="ECO:0000313" key="2">
    <source>
        <dbReference type="Proteomes" id="UP000642094"/>
    </source>
</evidence>
<dbReference type="RefSeq" id="WP_190401469.1">
    <property type="nucleotide sequence ID" value="NZ_JACJQB010000001.1"/>
</dbReference>
<dbReference type="EMBL" id="JACJQB010000001">
    <property type="protein sequence ID" value="MBD2186574.1"/>
    <property type="molecule type" value="Genomic_DNA"/>
</dbReference>
<organism evidence="1 2">
    <name type="scientific">Pseudanabaena mucicola FACHB-723</name>
    <dbReference type="NCBI Taxonomy" id="2692860"/>
    <lineage>
        <taxon>Bacteria</taxon>
        <taxon>Bacillati</taxon>
        <taxon>Cyanobacteriota</taxon>
        <taxon>Cyanophyceae</taxon>
        <taxon>Pseudanabaenales</taxon>
        <taxon>Pseudanabaenaceae</taxon>
        <taxon>Pseudanabaena</taxon>
    </lineage>
</organism>
<evidence type="ECO:0000313" key="1">
    <source>
        <dbReference type="EMBL" id="MBD2186574.1"/>
    </source>
</evidence>
<proteinExistence type="predicted"/>
<dbReference type="Proteomes" id="UP000642094">
    <property type="component" value="Unassembled WGS sequence"/>
</dbReference>
<name>A0ABR7ZRK3_9CYAN</name>
<dbReference type="InterPro" id="IPR010328">
    <property type="entry name" value="DUF928"/>
</dbReference>
<comment type="caution">
    <text evidence="1">The sequence shown here is derived from an EMBL/GenBank/DDBJ whole genome shotgun (WGS) entry which is preliminary data.</text>
</comment>
<protein>
    <submittedName>
        <fullName evidence="1">DUF928 domain-containing protein</fullName>
    </submittedName>
</protein>
<reference evidence="1 2" key="1">
    <citation type="journal article" date="2020" name="ISME J.">
        <title>Comparative genomics reveals insights into cyanobacterial evolution and habitat adaptation.</title>
        <authorList>
            <person name="Chen M.Y."/>
            <person name="Teng W.K."/>
            <person name="Zhao L."/>
            <person name="Hu C.X."/>
            <person name="Zhou Y.K."/>
            <person name="Han B.P."/>
            <person name="Song L.R."/>
            <person name="Shu W.S."/>
        </authorList>
    </citation>
    <scope>NUCLEOTIDE SEQUENCE [LARGE SCALE GENOMIC DNA]</scope>
    <source>
        <strain evidence="1 2">FACHB-723</strain>
    </source>
</reference>
<gene>
    <name evidence="1" type="ORF">H6F41_00275</name>
</gene>
<keyword evidence="2" id="KW-1185">Reference proteome</keyword>
<accession>A0ABR7ZRK3</accession>
<sequence length="267" mass="28828">MKMMILRKPSIKKIVTLSALCLTTGFGLFTFTPVAMAQYGLGISKAAGTGGATRGNADGLPSVTVLVPEDGAKTLSDRPTFYWYVAPNSANSKELPKLTFILRNGNETSSKAVFTARGESSGEGLYKFTLPENAPALVEGKVQRWQLRLSFAANGVVDDTNVIALVRLDSDPEVSKAIAKASSSLEKARIYAQNKYWYDAIDSYTSWLSANPEDKVAINERSELLQLGLKNNIAFSAGQPNSLDKLIAKLDQSKTAIAIALQARTSR</sequence>